<feature type="region of interest" description="Disordered" evidence="1">
    <location>
        <begin position="1"/>
        <end position="27"/>
    </location>
</feature>
<evidence type="ECO:0000256" key="1">
    <source>
        <dbReference type="SAM" id="MobiDB-lite"/>
    </source>
</evidence>
<feature type="compositionally biased region" description="Polar residues" evidence="1">
    <location>
        <begin position="44"/>
        <end position="53"/>
    </location>
</feature>
<dbReference type="Proteomes" id="UP000026962">
    <property type="component" value="Chromosome 3"/>
</dbReference>
<feature type="region of interest" description="Disordered" evidence="1">
    <location>
        <begin position="42"/>
        <end position="79"/>
    </location>
</feature>
<feature type="compositionally biased region" description="Pro residues" evidence="1">
    <location>
        <begin position="62"/>
        <end position="71"/>
    </location>
</feature>
<reference evidence="2" key="1">
    <citation type="submission" date="2015-04" db="UniProtKB">
        <authorList>
            <consortium name="EnsemblPlants"/>
        </authorList>
    </citation>
    <scope>IDENTIFICATION</scope>
</reference>
<accession>A0A0E0KAU9</accession>
<sequence length="123" mass="13160">MIGSCSASTPATVRHERTTWGSGVIPRGVRGSREGILLGLERGSGQTTAQGNSLAARLPCPRSTPYPPQQPPSTLRLRPSSLCCPSPNLLPVAPLWLARNMRYGGVTGMKQHVTRWGIGRGME</sequence>
<evidence type="ECO:0000313" key="3">
    <source>
        <dbReference type="Proteomes" id="UP000026962"/>
    </source>
</evidence>
<protein>
    <submittedName>
        <fullName evidence="2">Uncharacterized protein</fullName>
    </submittedName>
</protein>
<feature type="compositionally biased region" description="Polar residues" evidence="1">
    <location>
        <begin position="1"/>
        <end position="11"/>
    </location>
</feature>
<proteinExistence type="predicted"/>
<name>A0A0E0KAU9_ORYPU</name>
<dbReference type="Gramene" id="OPUNC03G08890.1">
    <property type="protein sequence ID" value="OPUNC03G08890.1"/>
    <property type="gene ID" value="OPUNC03G08890"/>
</dbReference>
<dbReference type="EnsemblPlants" id="OPUNC03G08890.1">
    <property type="protein sequence ID" value="OPUNC03G08890.1"/>
    <property type="gene ID" value="OPUNC03G08890"/>
</dbReference>
<organism evidence="2">
    <name type="scientific">Oryza punctata</name>
    <name type="common">Red rice</name>
    <dbReference type="NCBI Taxonomy" id="4537"/>
    <lineage>
        <taxon>Eukaryota</taxon>
        <taxon>Viridiplantae</taxon>
        <taxon>Streptophyta</taxon>
        <taxon>Embryophyta</taxon>
        <taxon>Tracheophyta</taxon>
        <taxon>Spermatophyta</taxon>
        <taxon>Magnoliopsida</taxon>
        <taxon>Liliopsida</taxon>
        <taxon>Poales</taxon>
        <taxon>Poaceae</taxon>
        <taxon>BOP clade</taxon>
        <taxon>Oryzoideae</taxon>
        <taxon>Oryzeae</taxon>
        <taxon>Oryzinae</taxon>
        <taxon>Oryza</taxon>
    </lineage>
</organism>
<reference evidence="2" key="2">
    <citation type="submission" date="2018-05" db="EMBL/GenBank/DDBJ databases">
        <title>OpunRS2 (Oryza punctata Reference Sequence Version 2).</title>
        <authorList>
            <person name="Zhang J."/>
            <person name="Kudrna D."/>
            <person name="Lee S."/>
            <person name="Talag J."/>
            <person name="Welchert J."/>
            <person name="Wing R.A."/>
        </authorList>
    </citation>
    <scope>NUCLEOTIDE SEQUENCE [LARGE SCALE GENOMIC DNA]</scope>
</reference>
<dbReference type="HOGENOM" id="CLU_2018969_0_0_1"/>
<evidence type="ECO:0000313" key="2">
    <source>
        <dbReference type="EnsemblPlants" id="OPUNC03G08890.1"/>
    </source>
</evidence>
<dbReference type="AlphaFoldDB" id="A0A0E0KAU9"/>
<keyword evidence="3" id="KW-1185">Reference proteome</keyword>